<reference evidence="1" key="1">
    <citation type="submission" date="2022-07" db="EMBL/GenBank/DDBJ databases">
        <title>Phylogenomic reconstructions and comparative analyses of Kickxellomycotina fungi.</title>
        <authorList>
            <person name="Reynolds N.K."/>
            <person name="Stajich J.E."/>
            <person name="Barry K."/>
            <person name="Grigoriev I.V."/>
            <person name="Crous P."/>
            <person name="Smith M.E."/>
        </authorList>
    </citation>
    <scope>NUCLEOTIDE SEQUENCE</scope>
    <source>
        <strain evidence="1">NRRL 1566</strain>
    </source>
</reference>
<dbReference type="EMBL" id="JANBUW010000361">
    <property type="protein sequence ID" value="KAJ2847217.1"/>
    <property type="molecule type" value="Genomic_DNA"/>
</dbReference>
<protein>
    <submittedName>
        <fullName evidence="1">Uncharacterized protein</fullName>
    </submittedName>
</protein>
<evidence type="ECO:0000313" key="2">
    <source>
        <dbReference type="Proteomes" id="UP001139887"/>
    </source>
</evidence>
<proteinExistence type="predicted"/>
<dbReference type="OrthoDB" id="5563127at2759"/>
<keyword evidence="2" id="KW-1185">Reference proteome</keyword>
<comment type="caution">
    <text evidence="1">The sequence shown here is derived from an EMBL/GenBank/DDBJ whole genome shotgun (WGS) entry which is preliminary data.</text>
</comment>
<accession>A0A9W8LYF9</accession>
<name>A0A9W8LYF9_9FUNG</name>
<dbReference type="AlphaFoldDB" id="A0A9W8LYF9"/>
<sequence length="185" mass="21040">METCPAKECKNKRCLRIYWNSSSESVFCSSQCAYAHALESYRKTSSAYSTPTSLSSLGDWPIRLGKCHTLTLIRCGIDPWAPSPEIQMRQHFCHRLTAALANFSACAKLADYAWPLENLNFIFSHLPEYEALWSDTCHKNSSYAERYEFLGSLLIYQLGKTPSMVCALLGDFIHPAEFFIALFNR</sequence>
<gene>
    <name evidence="1" type="ORF">IWW36_003965</name>
</gene>
<organism evidence="1 2">
    <name type="scientific">Coemansia brasiliensis</name>
    <dbReference type="NCBI Taxonomy" id="2650707"/>
    <lineage>
        <taxon>Eukaryota</taxon>
        <taxon>Fungi</taxon>
        <taxon>Fungi incertae sedis</taxon>
        <taxon>Zoopagomycota</taxon>
        <taxon>Kickxellomycotina</taxon>
        <taxon>Kickxellomycetes</taxon>
        <taxon>Kickxellales</taxon>
        <taxon>Kickxellaceae</taxon>
        <taxon>Coemansia</taxon>
    </lineage>
</organism>
<dbReference type="Proteomes" id="UP001139887">
    <property type="component" value="Unassembled WGS sequence"/>
</dbReference>
<evidence type="ECO:0000313" key="1">
    <source>
        <dbReference type="EMBL" id="KAJ2847217.1"/>
    </source>
</evidence>